<reference evidence="1" key="1">
    <citation type="journal article" date="2020" name="Stud. Mycol.">
        <title>101 Dothideomycetes genomes: a test case for predicting lifestyles and emergence of pathogens.</title>
        <authorList>
            <person name="Haridas S."/>
            <person name="Albert R."/>
            <person name="Binder M."/>
            <person name="Bloem J."/>
            <person name="Labutti K."/>
            <person name="Salamov A."/>
            <person name="Andreopoulos B."/>
            <person name="Baker S."/>
            <person name="Barry K."/>
            <person name="Bills G."/>
            <person name="Bluhm B."/>
            <person name="Cannon C."/>
            <person name="Castanera R."/>
            <person name="Culley D."/>
            <person name="Daum C."/>
            <person name="Ezra D."/>
            <person name="Gonzalez J."/>
            <person name="Henrissat B."/>
            <person name="Kuo A."/>
            <person name="Liang C."/>
            <person name="Lipzen A."/>
            <person name="Lutzoni F."/>
            <person name="Magnuson J."/>
            <person name="Mondo S."/>
            <person name="Nolan M."/>
            <person name="Ohm R."/>
            <person name="Pangilinan J."/>
            <person name="Park H.-J."/>
            <person name="Ramirez L."/>
            <person name="Alfaro M."/>
            <person name="Sun H."/>
            <person name="Tritt A."/>
            <person name="Yoshinaga Y."/>
            <person name="Zwiers L.-H."/>
            <person name="Turgeon B."/>
            <person name="Goodwin S."/>
            <person name="Spatafora J."/>
            <person name="Crous P."/>
            <person name="Grigoriev I."/>
        </authorList>
    </citation>
    <scope>NUCLEOTIDE SEQUENCE</scope>
    <source>
        <strain evidence="1">ATCC 36951</strain>
    </source>
</reference>
<protein>
    <submittedName>
        <fullName evidence="1">Uncharacterized protein</fullName>
    </submittedName>
</protein>
<sequence>MDLLAMAARGGWEVMLLVAVVMGAGGISDNAFGFPKSRKRSEVGGLQARAGCSAQSSASRDKSRAVLGPRTFHAHIPVESARLLRPHTYEPAHPLSPHNLTPTHALDPHTLWVRTPSRPHTLWVRTPFTPTHLPARAPFESPSPLRPHSPWVRTPFESAYLYVPHILYAHNTYELAHLLSPHIVDANTPQLYSAMNNPAEGSLISQVAED</sequence>
<dbReference type="GeneID" id="54567995"/>
<keyword evidence="2" id="KW-1185">Reference proteome</keyword>
<dbReference type="AlphaFoldDB" id="A0A6A6BXI9"/>
<name>A0A6A6BXI9_ZASCE</name>
<dbReference type="Proteomes" id="UP000799537">
    <property type="component" value="Unassembled WGS sequence"/>
</dbReference>
<organism evidence="1 2">
    <name type="scientific">Zasmidium cellare ATCC 36951</name>
    <dbReference type="NCBI Taxonomy" id="1080233"/>
    <lineage>
        <taxon>Eukaryota</taxon>
        <taxon>Fungi</taxon>
        <taxon>Dikarya</taxon>
        <taxon>Ascomycota</taxon>
        <taxon>Pezizomycotina</taxon>
        <taxon>Dothideomycetes</taxon>
        <taxon>Dothideomycetidae</taxon>
        <taxon>Mycosphaerellales</taxon>
        <taxon>Mycosphaerellaceae</taxon>
        <taxon>Zasmidium</taxon>
    </lineage>
</organism>
<proteinExistence type="predicted"/>
<evidence type="ECO:0000313" key="2">
    <source>
        <dbReference type="Proteomes" id="UP000799537"/>
    </source>
</evidence>
<evidence type="ECO:0000313" key="1">
    <source>
        <dbReference type="EMBL" id="KAF2158768.1"/>
    </source>
</evidence>
<gene>
    <name evidence="1" type="ORF">M409DRAFT_61357</name>
</gene>
<dbReference type="EMBL" id="ML993649">
    <property type="protein sequence ID" value="KAF2158768.1"/>
    <property type="molecule type" value="Genomic_DNA"/>
</dbReference>
<dbReference type="RefSeq" id="XP_033659657.1">
    <property type="nucleotide sequence ID" value="XM_033814723.1"/>
</dbReference>
<accession>A0A6A6BXI9</accession>